<evidence type="ECO:0000313" key="22">
    <source>
        <dbReference type="EMBL" id="SPX60956.1"/>
    </source>
</evidence>
<dbReference type="SUPFAM" id="SSF47807">
    <property type="entry name" value="5' to 3' exonuclease, C-terminal subdomain"/>
    <property type="match status" value="1"/>
</dbReference>
<keyword evidence="10 17" id="KW-0378">Hydrolase</keyword>
<dbReference type="PANTHER" id="PTHR10133">
    <property type="entry name" value="DNA POLYMERASE I"/>
    <property type="match status" value="1"/>
</dbReference>
<dbReference type="Gene3D" id="1.20.1060.10">
    <property type="entry name" value="Taq DNA Polymerase, Chain T, domain 4"/>
    <property type="match status" value="1"/>
</dbReference>
<dbReference type="Gene3D" id="3.40.50.1010">
    <property type="entry name" value="5'-nuclease"/>
    <property type="match status" value="1"/>
</dbReference>
<evidence type="ECO:0000259" key="19">
    <source>
        <dbReference type="SMART" id="SM00475"/>
    </source>
</evidence>
<dbReference type="InterPro" id="IPR018320">
    <property type="entry name" value="DNA_polymerase_1"/>
</dbReference>
<evidence type="ECO:0000256" key="15">
    <source>
        <dbReference type="ARBA" id="ARBA00049244"/>
    </source>
</evidence>
<dbReference type="PATRIC" id="fig|453.4.peg.1894"/>
<dbReference type="InterPro" id="IPR020045">
    <property type="entry name" value="DNA_polI_H3TH"/>
</dbReference>
<evidence type="ECO:0000256" key="9">
    <source>
        <dbReference type="ARBA" id="ARBA00022763"/>
    </source>
</evidence>
<dbReference type="SUPFAM" id="SSF53098">
    <property type="entry name" value="Ribonuclease H-like"/>
    <property type="match status" value="1"/>
</dbReference>
<evidence type="ECO:0000259" key="18">
    <source>
        <dbReference type="SMART" id="SM00474"/>
    </source>
</evidence>
<dbReference type="GO" id="GO:0008408">
    <property type="term" value="F:3'-5' exonuclease activity"/>
    <property type="evidence" value="ECO:0007669"/>
    <property type="project" value="UniProtKB-UniRule"/>
</dbReference>
<reference evidence="22 24" key="2">
    <citation type="submission" date="2018-06" db="EMBL/GenBank/DDBJ databases">
        <authorList>
            <consortium name="Pathogen Informatics"/>
            <person name="Doyle S."/>
        </authorList>
    </citation>
    <scope>NUCLEOTIDE SEQUENCE [LARGE SCALE GENOMIC DNA]</scope>
    <source>
        <strain evidence="22 24">NCTC12022</strain>
    </source>
</reference>
<keyword evidence="23" id="KW-1185">Reference proteome</keyword>
<dbReference type="InterPro" id="IPR002421">
    <property type="entry name" value="5-3_exonuclease"/>
</dbReference>
<keyword evidence="14 17" id="KW-0234">DNA repair</keyword>
<dbReference type="NCBIfam" id="NF004397">
    <property type="entry name" value="PRK05755.1"/>
    <property type="match status" value="1"/>
</dbReference>
<dbReference type="InterPro" id="IPR012337">
    <property type="entry name" value="RNaseH-like_sf"/>
</dbReference>
<dbReference type="SMART" id="SM00474">
    <property type="entry name" value="35EXOc"/>
    <property type="match status" value="1"/>
</dbReference>
<evidence type="ECO:0000313" key="24">
    <source>
        <dbReference type="Proteomes" id="UP000251942"/>
    </source>
</evidence>
<comment type="similarity">
    <text evidence="1 17">Belongs to the DNA polymerase type-A family.</text>
</comment>
<dbReference type="Gene3D" id="1.10.150.20">
    <property type="entry name" value="5' to 3' exonuclease, C-terminal subdomain"/>
    <property type="match status" value="2"/>
</dbReference>
<protein>
    <recommendedName>
        <fullName evidence="4 16">DNA polymerase I</fullName>
        <ecNumber evidence="3 16">2.7.7.7</ecNumber>
    </recommendedName>
</protein>
<dbReference type="CDD" id="cd09859">
    <property type="entry name" value="PIN_53EXO"/>
    <property type="match status" value="1"/>
</dbReference>
<evidence type="ECO:0000256" key="10">
    <source>
        <dbReference type="ARBA" id="ARBA00022801"/>
    </source>
</evidence>
<dbReference type="GO" id="GO:0006302">
    <property type="term" value="P:double-strand break repair"/>
    <property type="evidence" value="ECO:0007669"/>
    <property type="project" value="TreeGrafter"/>
</dbReference>
<evidence type="ECO:0000259" key="20">
    <source>
        <dbReference type="SMART" id="SM00482"/>
    </source>
</evidence>
<keyword evidence="9 17" id="KW-0227">DNA damage</keyword>
<dbReference type="GO" id="GO:0006261">
    <property type="term" value="P:DNA-templated DNA replication"/>
    <property type="evidence" value="ECO:0007669"/>
    <property type="project" value="UniProtKB-UniRule"/>
</dbReference>
<dbReference type="Gene3D" id="3.30.70.370">
    <property type="match status" value="1"/>
</dbReference>
<dbReference type="GO" id="GO:0003887">
    <property type="term" value="F:DNA-directed DNA polymerase activity"/>
    <property type="evidence" value="ECO:0007669"/>
    <property type="project" value="UniProtKB-UniRule"/>
</dbReference>
<proteinExistence type="inferred from homology"/>
<dbReference type="Pfam" id="PF00476">
    <property type="entry name" value="DNA_pol_A"/>
    <property type="match status" value="1"/>
</dbReference>
<dbReference type="FunFam" id="3.30.420.10:FF:000026">
    <property type="entry name" value="DNA polymerase I"/>
    <property type="match status" value="1"/>
</dbReference>
<dbReference type="EMBL" id="LNYB01000080">
    <property type="protein sequence ID" value="KTC96810.1"/>
    <property type="molecule type" value="Genomic_DNA"/>
</dbReference>
<dbReference type="InterPro" id="IPR019760">
    <property type="entry name" value="DNA-dir_DNA_pol_A_CS"/>
</dbReference>
<reference evidence="21 23" key="1">
    <citation type="submission" date="2015-11" db="EMBL/GenBank/DDBJ databases">
        <title>Genomic analysis of 38 Legionella species identifies large and diverse effector repertoires.</title>
        <authorList>
            <person name="Burstein D."/>
            <person name="Amaro F."/>
            <person name="Zusman T."/>
            <person name="Lifshitz Z."/>
            <person name="Cohen O."/>
            <person name="Gilbert J.A."/>
            <person name="Pupko T."/>
            <person name="Shuman H.A."/>
            <person name="Segal G."/>
        </authorList>
    </citation>
    <scope>NUCLEOTIDE SEQUENCE [LARGE SCALE GENOMIC DNA]</scope>
    <source>
        <strain evidence="21 23">WO-44C</strain>
    </source>
</reference>
<dbReference type="PROSITE" id="PS00447">
    <property type="entry name" value="DNA_POLYMERASE_A"/>
    <property type="match status" value="1"/>
</dbReference>
<evidence type="ECO:0000256" key="13">
    <source>
        <dbReference type="ARBA" id="ARBA00023125"/>
    </source>
</evidence>
<evidence type="ECO:0000313" key="21">
    <source>
        <dbReference type="EMBL" id="KTC96810.1"/>
    </source>
</evidence>
<dbReference type="Gene3D" id="3.30.420.10">
    <property type="entry name" value="Ribonuclease H-like superfamily/Ribonuclease H"/>
    <property type="match status" value="1"/>
</dbReference>
<dbReference type="CDD" id="cd06139">
    <property type="entry name" value="DNA_polA_I_Ecoli_like_exo"/>
    <property type="match status" value="1"/>
</dbReference>
<keyword evidence="5 17" id="KW-0808">Transferase</keyword>
<keyword evidence="7 17" id="KW-0235">DNA replication</keyword>
<evidence type="ECO:0000256" key="16">
    <source>
        <dbReference type="NCBIfam" id="TIGR00593"/>
    </source>
</evidence>
<dbReference type="InterPro" id="IPR002298">
    <property type="entry name" value="DNA_polymerase_A"/>
</dbReference>
<feature type="domain" description="DNA-directed DNA polymerase family A palm" evidence="20">
    <location>
        <begin position="655"/>
        <end position="862"/>
    </location>
</feature>
<dbReference type="RefSeq" id="WP_058445835.1">
    <property type="nucleotide sequence ID" value="NZ_CAAAHT010000002.1"/>
</dbReference>
<dbReference type="NCBIfam" id="TIGR00593">
    <property type="entry name" value="pola"/>
    <property type="match status" value="1"/>
</dbReference>
<keyword evidence="11 17" id="KW-0269">Exonuclease</keyword>
<dbReference type="Pfam" id="PF01612">
    <property type="entry name" value="DNA_pol_A_exo1"/>
    <property type="match status" value="1"/>
</dbReference>
<keyword evidence="8" id="KW-0540">Nuclease</keyword>
<evidence type="ECO:0000256" key="4">
    <source>
        <dbReference type="ARBA" id="ARBA00020311"/>
    </source>
</evidence>
<evidence type="ECO:0000256" key="11">
    <source>
        <dbReference type="ARBA" id="ARBA00022839"/>
    </source>
</evidence>
<dbReference type="InterPro" id="IPR036279">
    <property type="entry name" value="5-3_exonuclease_C_sf"/>
</dbReference>
<organism evidence="21 23">
    <name type="scientific">Legionella feeleii</name>
    <dbReference type="NCBI Taxonomy" id="453"/>
    <lineage>
        <taxon>Bacteria</taxon>
        <taxon>Pseudomonadati</taxon>
        <taxon>Pseudomonadota</taxon>
        <taxon>Gammaproteobacteria</taxon>
        <taxon>Legionellales</taxon>
        <taxon>Legionellaceae</taxon>
        <taxon>Legionella</taxon>
    </lineage>
</organism>
<evidence type="ECO:0000256" key="5">
    <source>
        <dbReference type="ARBA" id="ARBA00022679"/>
    </source>
</evidence>
<dbReference type="AlphaFoldDB" id="A0A0W0TMH4"/>
<dbReference type="InterPro" id="IPR043502">
    <property type="entry name" value="DNA/RNA_pol_sf"/>
</dbReference>
<dbReference type="InterPro" id="IPR002562">
    <property type="entry name" value="3'-5'_exonuclease_dom"/>
</dbReference>
<evidence type="ECO:0000256" key="17">
    <source>
        <dbReference type="RuleBase" id="RU004460"/>
    </source>
</evidence>
<dbReference type="STRING" id="453.Lfee_1722"/>
<dbReference type="InterPro" id="IPR008918">
    <property type="entry name" value="HhH2"/>
</dbReference>
<comment type="function">
    <text evidence="17">In addition to polymerase activity, this DNA polymerase exhibits 3'-5' and 5'-3' exonuclease activity.</text>
</comment>
<dbReference type="Pfam" id="PF02739">
    <property type="entry name" value="5_3_exonuc_N"/>
    <property type="match status" value="1"/>
</dbReference>
<dbReference type="SUPFAM" id="SSF56672">
    <property type="entry name" value="DNA/RNA polymerases"/>
    <property type="match status" value="1"/>
</dbReference>
<evidence type="ECO:0000256" key="2">
    <source>
        <dbReference type="ARBA" id="ARBA00011541"/>
    </source>
</evidence>
<dbReference type="FunFam" id="1.10.150.20:FF:000003">
    <property type="entry name" value="DNA polymerase I"/>
    <property type="match status" value="1"/>
</dbReference>
<dbReference type="InterPro" id="IPR001098">
    <property type="entry name" value="DNA-dir_DNA_pol_A_palm_dom"/>
</dbReference>
<dbReference type="CDD" id="cd09898">
    <property type="entry name" value="H3TH_53EXO"/>
    <property type="match status" value="1"/>
</dbReference>
<dbReference type="FunFam" id="3.40.50.1010:FF:000001">
    <property type="entry name" value="DNA polymerase I"/>
    <property type="match status" value="1"/>
</dbReference>
<dbReference type="SUPFAM" id="SSF88723">
    <property type="entry name" value="PIN domain-like"/>
    <property type="match status" value="1"/>
</dbReference>
<dbReference type="SMART" id="SM00279">
    <property type="entry name" value="HhH2"/>
    <property type="match status" value="1"/>
</dbReference>
<name>A0A0W0TMH4_9GAMM</name>
<comment type="catalytic activity">
    <reaction evidence="15 17">
        <text>DNA(n) + a 2'-deoxyribonucleoside 5'-triphosphate = DNA(n+1) + diphosphate</text>
        <dbReference type="Rhea" id="RHEA:22508"/>
        <dbReference type="Rhea" id="RHEA-COMP:17339"/>
        <dbReference type="Rhea" id="RHEA-COMP:17340"/>
        <dbReference type="ChEBI" id="CHEBI:33019"/>
        <dbReference type="ChEBI" id="CHEBI:61560"/>
        <dbReference type="ChEBI" id="CHEBI:173112"/>
        <dbReference type="EC" id="2.7.7.7"/>
    </reaction>
</comment>
<evidence type="ECO:0000256" key="14">
    <source>
        <dbReference type="ARBA" id="ARBA00023204"/>
    </source>
</evidence>
<dbReference type="InterPro" id="IPR020046">
    <property type="entry name" value="5-3_exonucl_a-hlix_arch_N"/>
</dbReference>
<dbReference type="PRINTS" id="PR00868">
    <property type="entry name" value="DNAPOLI"/>
</dbReference>
<keyword evidence="13 17" id="KW-0238">DNA-binding</keyword>
<dbReference type="FunFam" id="1.20.1060.10:FF:000001">
    <property type="entry name" value="DNA polymerase I"/>
    <property type="match status" value="1"/>
</dbReference>
<dbReference type="Proteomes" id="UP000054698">
    <property type="component" value="Unassembled WGS sequence"/>
</dbReference>
<feature type="domain" description="3'-5' exonuclease" evidence="18">
    <location>
        <begin position="303"/>
        <end position="488"/>
    </location>
</feature>
<dbReference type="GO" id="GO:0003677">
    <property type="term" value="F:DNA binding"/>
    <property type="evidence" value="ECO:0007669"/>
    <property type="project" value="UniProtKB-UniRule"/>
</dbReference>
<evidence type="ECO:0000256" key="6">
    <source>
        <dbReference type="ARBA" id="ARBA00022695"/>
    </source>
</evidence>
<feature type="domain" description="5'-3' exonuclease" evidence="19">
    <location>
        <begin position="3"/>
        <end position="257"/>
    </location>
</feature>
<evidence type="ECO:0000256" key="1">
    <source>
        <dbReference type="ARBA" id="ARBA00007705"/>
    </source>
</evidence>
<dbReference type="EMBL" id="UASS01000013">
    <property type="protein sequence ID" value="SPX60956.1"/>
    <property type="molecule type" value="Genomic_DNA"/>
</dbReference>
<dbReference type="InterPro" id="IPR029060">
    <property type="entry name" value="PIN-like_dom_sf"/>
</dbReference>
<dbReference type="Pfam" id="PF01367">
    <property type="entry name" value="5_3_exonuc"/>
    <property type="match status" value="1"/>
</dbReference>
<evidence type="ECO:0000313" key="23">
    <source>
        <dbReference type="Proteomes" id="UP000054698"/>
    </source>
</evidence>
<dbReference type="Proteomes" id="UP000251942">
    <property type="component" value="Unassembled WGS sequence"/>
</dbReference>
<evidence type="ECO:0000256" key="12">
    <source>
        <dbReference type="ARBA" id="ARBA00022932"/>
    </source>
</evidence>
<evidence type="ECO:0000256" key="8">
    <source>
        <dbReference type="ARBA" id="ARBA00022722"/>
    </source>
</evidence>
<dbReference type="FunFam" id="1.10.150.20:FF:000002">
    <property type="entry name" value="DNA polymerase I"/>
    <property type="match status" value="1"/>
</dbReference>
<keyword evidence="6 17" id="KW-0548">Nucleotidyltransferase</keyword>
<gene>
    <name evidence="17 21" type="primary">polA</name>
    <name evidence="21" type="ORF">Lfee_1722</name>
    <name evidence="22" type="ORF">NCTC12022_01693</name>
</gene>
<evidence type="ECO:0000256" key="7">
    <source>
        <dbReference type="ARBA" id="ARBA00022705"/>
    </source>
</evidence>
<sequence>MTAPLILVDGSSYFFRAFHALPPLTNSKGQPTGAIYGVANMVKRLIKDYQPQQIAVVFDAKGKTFRDEWYPDYKAHRPPMPQELHDQFKPMIDLLQAMGLPLLIIEGVEADDVIGTLAHRAVEQSLDVLISTGDKDMAQLVNERVTLINTMSNQLLNIDGVKEKFGVSPEQIIDYLTLIGDSVDNIPGVTKCGPKTAAKWLQEYETLDNLIVAADKISGKIGEYLRSSLTYLPLSKKLVTIKTDVELPLTLSDLSPKTADRERLIALVKELEFKTWLKELLEQEERLQQSSPAPTTQRQQAPFSVITNEMQFNELLCQLEACDLFCVDTETTSLDSLDAEIVGIALSITENNPVYIPLTHNDGTEQLSRDSVLNRLKPILENPAIGKLGQNLKYDYNVFKNHGISLQGIVFDTMLESYVLNSSAGRHDMDSLALKYLGHKTISFEDIAGKGAKQLRFDQIPVSKAAPYAAEDADVTLKLHNKLYPMLDERLKTVLHDIEIPLLTVLANMEYGGVLIDLETLAKHGHRLKERIILLEQEAIQLAGRPFNLNSPKQLQEILFDELKLPALAKTPTGQPSTAEAILQELAFDYRLPAVILEYRSLSKLVSTYIDALPKRVNPKTGRVHTCYNQAVAATGRLSSSEPNLQNIPIRNEEGRLIRKAFIAPPDHVLLAADYSQIELRIMAHLSQDENLLKAFACGWDIHAATASEIFQVDLAEVTSEHRRRAKAINFGLIYGMSAFGLAKQLGIERQDAQYYIDVYFTRYPGVLAYMDRTRKQAHQQGYVETLFGRRLYLPEINARNLMRQKAAERTAINAPMQGTAADIIKKAMLAIANWQNSSGKPPVRMMMQVHDELVFEIHESAIDYATQTIRELMEHTVQLSVPLIVSIGVGHDWDEAH</sequence>
<dbReference type="PANTHER" id="PTHR10133:SF27">
    <property type="entry name" value="DNA POLYMERASE NU"/>
    <property type="match status" value="1"/>
</dbReference>
<evidence type="ECO:0000256" key="3">
    <source>
        <dbReference type="ARBA" id="ARBA00012417"/>
    </source>
</evidence>
<dbReference type="CDD" id="cd08637">
    <property type="entry name" value="DNA_pol_A_pol_I_C"/>
    <property type="match status" value="1"/>
</dbReference>
<dbReference type="GO" id="GO:0008409">
    <property type="term" value="F:5'-3' exonuclease activity"/>
    <property type="evidence" value="ECO:0007669"/>
    <property type="project" value="UniProtKB-UniRule"/>
</dbReference>
<dbReference type="InterPro" id="IPR036397">
    <property type="entry name" value="RNaseH_sf"/>
</dbReference>
<comment type="subunit">
    <text evidence="2">Single-chain monomer with multiple functions.</text>
</comment>
<dbReference type="OrthoDB" id="9806424at2"/>
<keyword evidence="12 17" id="KW-0239">DNA-directed DNA polymerase</keyword>
<dbReference type="SMART" id="SM00475">
    <property type="entry name" value="53EXOc"/>
    <property type="match status" value="1"/>
</dbReference>
<accession>A0A0W0TMH4</accession>
<dbReference type="EC" id="2.7.7.7" evidence="3 16"/>
<dbReference type="SMART" id="SM00482">
    <property type="entry name" value="POLAc"/>
    <property type="match status" value="1"/>
</dbReference>